<evidence type="ECO:0000256" key="1">
    <source>
        <dbReference type="SAM" id="Coils"/>
    </source>
</evidence>
<name>A0A1G1WXA9_9BACT</name>
<evidence type="ECO:0008006" key="5">
    <source>
        <dbReference type="Google" id="ProtNLM"/>
    </source>
</evidence>
<organism evidence="3 4">
    <name type="scientific">Candidatus Woykebacteria bacterium RIFCSPLOWO2_01_FULL_41_12</name>
    <dbReference type="NCBI Taxonomy" id="1802604"/>
    <lineage>
        <taxon>Bacteria</taxon>
        <taxon>Candidatus Woykeibacteriota</taxon>
    </lineage>
</organism>
<evidence type="ECO:0000256" key="2">
    <source>
        <dbReference type="SAM" id="Phobius"/>
    </source>
</evidence>
<dbReference type="Proteomes" id="UP000179279">
    <property type="component" value="Unassembled WGS sequence"/>
</dbReference>
<dbReference type="AlphaFoldDB" id="A0A1G1WXA9"/>
<evidence type="ECO:0000313" key="3">
    <source>
        <dbReference type="EMBL" id="OGY32365.1"/>
    </source>
</evidence>
<comment type="caution">
    <text evidence="3">The sequence shown here is derived from an EMBL/GenBank/DDBJ whole genome shotgun (WGS) entry which is preliminary data.</text>
</comment>
<evidence type="ECO:0000313" key="4">
    <source>
        <dbReference type="Proteomes" id="UP000179279"/>
    </source>
</evidence>
<gene>
    <name evidence="3" type="ORF">A3A57_01525</name>
</gene>
<accession>A0A1G1WXA9</accession>
<feature type="coiled-coil region" evidence="1">
    <location>
        <begin position="41"/>
        <end position="75"/>
    </location>
</feature>
<keyword evidence="1" id="KW-0175">Coiled coil</keyword>
<feature type="transmembrane region" description="Helical" evidence="2">
    <location>
        <begin position="20"/>
        <end position="42"/>
    </location>
</feature>
<protein>
    <recommendedName>
        <fullName evidence="5">Cell division protein FtsL</fullName>
    </recommendedName>
</protein>
<proteinExistence type="predicted"/>
<keyword evidence="2" id="KW-0472">Membrane</keyword>
<dbReference type="EMBL" id="MHDA01000019">
    <property type="protein sequence ID" value="OGY32365.1"/>
    <property type="molecule type" value="Genomic_DNA"/>
</dbReference>
<sequence length="105" mass="11635">MPAQTKESKQNKSKTPKSIFALVLIVFAGMLFARVILFNLLATSGQRLAAANQQIETLKEENQKIENAISNRTSMKKIEGFAKKRGFVKVDNIEVLTPSTPIASR</sequence>
<keyword evidence="2" id="KW-1133">Transmembrane helix</keyword>
<reference evidence="3 4" key="1">
    <citation type="journal article" date="2016" name="Nat. Commun.">
        <title>Thousands of microbial genomes shed light on interconnected biogeochemical processes in an aquifer system.</title>
        <authorList>
            <person name="Anantharaman K."/>
            <person name="Brown C.T."/>
            <person name="Hug L.A."/>
            <person name="Sharon I."/>
            <person name="Castelle C.J."/>
            <person name="Probst A.J."/>
            <person name="Thomas B.C."/>
            <person name="Singh A."/>
            <person name="Wilkins M.J."/>
            <person name="Karaoz U."/>
            <person name="Brodie E.L."/>
            <person name="Williams K.H."/>
            <person name="Hubbard S.S."/>
            <person name="Banfield J.F."/>
        </authorList>
    </citation>
    <scope>NUCLEOTIDE SEQUENCE [LARGE SCALE GENOMIC DNA]</scope>
</reference>
<keyword evidence="2" id="KW-0812">Transmembrane</keyword>